<name>A0ABW3FAT6_9PROT</name>
<comment type="catalytic activity">
    <reaction evidence="1">
        <text>ATP + protein L-histidine = ADP + protein N-phospho-L-histidine.</text>
        <dbReference type="EC" id="2.7.13.3"/>
    </reaction>
</comment>
<dbReference type="SUPFAM" id="SSF55874">
    <property type="entry name" value="ATPase domain of HSP90 chaperone/DNA topoisomerase II/histidine kinase"/>
    <property type="match status" value="1"/>
</dbReference>
<feature type="domain" description="PAS" evidence="7">
    <location>
        <begin position="148"/>
        <end position="206"/>
    </location>
</feature>
<dbReference type="Gene3D" id="3.30.565.10">
    <property type="entry name" value="Histidine kinase-like ATPase, C-terminal domain"/>
    <property type="match status" value="1"/>
</dbReference>
<evidence type="ECO:0000256" key="2">
    <source>
        <dbReference type="ARBA" id="ARBA00012438"/>
    </source>
</evidence>
<dbReference type="PROSITE" id="PS50112">
    <property type="entry name" value="PAS"/>
    <property type="match status" value="2"/>
</dbReference>
<dbReference type="PANTHER" id="PTHR43065:SF49">
    <property type="entry name" value="HISTIDINE KINASE"/>
    <property type="match status" value="1"/>
</dbReference>
<dbReference type="Pfam" id="PF00072">
    <property type="entry name" value="Response_reg"/>
    <property type="match status" value="1"/>
</dbReference>
<dbReference type="PROSITE" id="PS50110">
    <property type="entry name" value="RESPONSE_REGULATORY"/>
    <property type="match status" value="1"/>
</dbReference>
<dbReference type="PANTHER" id="PTHR43065">
    <property type="entry name" value="SENSOR HISTIDINE KINASE"/>
    <property type="match status" value="1"/>
</dbReference>
<feature type="domain" description="PAC" evidence="8">
    <location>
        <begin position="223"/>
        <end position="275"/>
    </location>
</feature>
<dbReference type="Gene3D" id="1.10.287.130">
    <property type="match status" value="1"/>
</dbReference>
<gene>
    <name evidence="9" type="ORF">ACFQ1Z_10040</name>
</gene>
<dbReference type="PRINTS" id="PR00344">
    <property type="entry name" value="BCTRLSENSOR"/>
</dbReference>
<feature type="domain" description="PAC" evidence="8">
    <location>
        <begin position="95"/>
        <end position="147"/>
    </location>
</feature>
<dbReference type="SMART" id="SM00387">
    <property type="entry name" value="HATPase_c"/>
    <property type="match status" value="1"/>
</dbReference>
<evidence type="ECO:0000256" key="4">
    <source>
        <dbReference type="PROSITE-ProRule" id="PRU00169"/>
    </source>
</evidence>
<evidence type="ECO:0000256" key="1">
    <source>
        <dbReference type="ARBA" id="ARBA00000085"/>
    </source>
</evidence>
<dbReference type="EC" id="2.7.13.3" evidence="2"/>
<evidence type="ECO:0000259" key="7">
    <source>
        <dbReference type="PROSITE" id="PS50112"/>
    </source>
</evidence>
<dbReference type="Proteomes" id="UP001597128">
    <property type="component" value="Unassembled WGS sequence"/>
</dbReference>
<accession>A0ABW3FAT6</accession>
<dbReference type="InterPro" id="IPR036890">
    <property type="entry name" value="HATPase_C_sf"/>
</dbReference>
<dbReference type="SMART" id="SM00086">
    <property type="entry name" value="PAC"/>
    <property type="match status" value="2"/>
</dbReference>
<dbReference type="InterPro" id="IPR001610">
    <property type="entry name" value="PAC"/>
</dbReference>
<dbReference type="InterPro" id="IPR000014">
    <property type="entry name" value="PAS"/>
</dbReference>
<comment type="caution">
    <text evidence="9">The sequence shown here is derived from an EMBL/GenBank/DDBJ whole genome shotgun (WGS) entry which is preliminary data.</text>
</comment>
<dbReference type="CDD" id="cd00130">
    <property type="entry name" value="PAS"/>
    <property type="match status" value="2"/>
</dbReference>
<dbReference type="Pfam" id="PF13426">
    <property type="entry name" value="PAS_9"/>
    <property type="match status" value="2"/>
</dbReference>
<dbReference type="InterPro" id="IPR003594">
    <property type="entry name" value="HATPase_dom"/>
</dbReference>
<dbReference type="SMART" id="SM00091">
    <property type="entry name" value="PAS"/>
    <property type="match status" value="2"/>
</dbReference>
<dbReference type="Gene3D" id="3.30.450.20">
    <property type="entry name" value="PAS domain"/>
    <property type="match status" value="2"/>
</dbReference>
<dbReference type="InterPro" id="IPR036097">
    <property type="entry name" value="HisK_dim/P_sf"/>
</dbReference>
<evidence type="ECO:0000259" key="6">
    <source>
        <dbReference type="PROSITE" id="PS50110"/>
    </source>
</evidence>
<keyword evidence="10" id="KW-1185">Reference proteome</keyword>
<dbReference type="SUPFAM" id="SSF47384">
    <property type="entry name" value="Homodimeric domain of signal transducing histidine kinase"/>
    <property type="match status" value="1"/>
</dbReference>
<feature type="domain" description="Histidine kinase" evidence="5">
    <location>
        <begin position="295"/>
        <end position="514"/>
    </location>
</feature>
<keyword evidence="3 4" id="KW-0597">Phosphoprotein</keyword>
<feature type="domain" description="PAS" evidence="7">
    <location>
        <begin position="20"/>
        <end position="78"/>
    </location>
</feature>
<dbReference type="EMBL" id="JBHTKB010000002">
    <property type="protein sequence ID" value="MFD0913886.1"/>
    <property type="molecule type" value="Genomic_DNA"/>
</dbReference>
<dbReference type="Pfam" id="PF00512">
    <property type="entry name" value="HisKA"/>
    <property type="match status" value="1"/>
</dbReference>
<dbReference type="SUPFAM" id="SSF52172">
    <property type="entry name" value="CheY-like"/>
    <property type="match status" value="1"/>
</dbReference>
<sequence length="645" mass="71682">MILKEFMGLPKKNLDALINSDKRFEILVSSIRDYAIYLLDPNGKIVSWNAGAQRFKGYTESEIIGKHFSAFLSQTDRDAGVPQSILDQAAIHGRFEAEGWRIRKDGSGFWANIVVEAIYNDAHELIGYAKITRDITERKTSQDMLIESERKFRYLVEGVTDYAIYMISPEGIITNWNSGAQRIKGYSAEEVVGTHFSKFMTSQDREAGLADLSLEIAKRDGRYENEAWRVRKDGSLFLAHVVIDAIHNDDKDLIGFAKITRDITEKKIAEDNLAKANSELFQAQKMDAIGNLTGGVAHDFNNLLSVISNGLEILRVSKLDAKHLKLVETMKRAVTRGATLTQQLLSFARQQPLQSDPHDVNQLINSFELMLIRAVGSNININFEFIQTPLPVMVDSTRFEASLLNLVVNARDALPDGGNISITTRKRLIAKGEYEDLAEGNYVEVNVTDTGTGITKDNLKHVTEPFFTTKEIGKGSGLGLSQVFGFMKQSDGTLYIKSEVNMGTSVSMLFPALNDETILAEAVDETCDAVLIVEDEPDLLSATSEIFKLFGYEVFEASSGEKALELLRQGAKVSLVFTDILMPGMNGIELARKLRESNPGIQIILASGYPLPALKKEHGDLEEFQFLNKPYDVADIAKAIRSKDV</sequence>
<feature type="domain" description="Response regulatory" evidence="6">
    <location>
        <begin position="529"/>
        <end position="644"/>
    </location>
</feature>
<dbReference type="PROSITE" id="PS50109">
    <property type="entry name" value="HIS_KIN"/>
    <property type="match status" value="1"/>
</dbReference>
<dbReference type="CDD" id="cd00082">
    <property type="entry name" value="HisKA"/>
    <property type="match status" value="1"/>
</dbReference>
<dbReference type="Gene3D" id="3.40.50.2300">
    <property type="match status" value="1"/>
</dbReference>
<dbReference type="InterPro" id="IPR001789">
    <property type="entry name" value="Sig_transdc_resp-reg_receiver"/>
</dbReference>
<dbReference type="InterPro" id="IPR035965">
    <property type="entry name" value="PAS-like_dom_sf"/>
</dbReference>
<evidence type="ECO:0000313" key="9">
    <source>
        <dbReference type="EMBL" id="MFD0913886.1"/>
    </source>
</evidence>
<dbReference type="NCBIfam" id="TIGR00229">
    <property type="entry name" value="sensory_box"/>
    <property type="match status" value="2"/>
</dbReference>
<dbReference type="SMART" id="SM00388">
    <property type="entry name" value="HisKA"/>
    <property type="match status" value="1"/>
</dbReference>
<dbReference type="InterPro" id="IPR003661">
    <property type="entry name" value="HisK_dim/P_dom"/>
</dbReference>
<dbReference type="SUPFAM" id="SSF55785">
    <property type="entry name" value="PYP-like sensor domain (PAS domain)"/>
    <property type="match status" value="2"/>
</dbReference>
<dbReference type="InterPro" id="IPR005467">
    <property type="entry name" value="His_kinase_dom"/>
</dbReference>
<dbReference type="InterPro" id="IPR011006">
    <property type="entry name" value="CheY-like_superfamily"/>
</dbReference>
<dbReference type="InterPro" id="IPR000700">
    <property type="entry name" value="PAS-assoc_C"/>
</dbReference>
<dbReference type="SMART" id="SM00448">
    <property type="entry name" value="REC"/>
    <property type="match status" value="1"/>
</dbReference>
<protein>
    <recommendedName>
        <fullName evidence="2">histidine kinase</fullName>
        <ecNumber evidence="2">2.7.13.3</ecNumber>
    </recommendedName>
</protein>
<dbReference type="RefSeq" id="WP_379057365.1">
    <property type="nucleotide sequence ID" value="NZ_JBHTKB010000002.1"/>
</dbReference>
<dbReference type="PROSITE" id="PS50113">
    <property type="entry name" value="PAC"/>
    <property type="match status" value="2"/>
</dbReference>
<reference evidence="10" key="1">
    <citation type="journal article" date="2019" name="Int. J. Syst. Evol. Microbiol.">
        <title>The Global Catalogue of Microorganisms (GCM) 10K type strain sequencing project: providing services to taxonomists for standard genome sequencing and annotation.</title>
        <authorList>
            <consortium name="The Broad Institute Genomics Platform"/>
            <consortium name="The Broad Institute Genome Sequencing Center for Infectious Disease"/>
            <person name="Wu L."/>
            <person name="Ma J."/>
        </authorList>
    </citation>
    <scope>NUCLEOTIDE SEQUENCE [LARGE SCALE GENOMIC DNA]</scope>
    <source>
        <strain evidence="10">CCUG 58412</strain>
    </source>
</reference>
<dbReference type="Pfam" id="PF02518">
    <property type="entry name" value="HATPase_c"/>
    <property type="match status" value="1"/>
</dbReference>
<dbReference type="InterPro" id="IPR004358">
    <property type="entry name" value="Sig_transdc_His_kin-like_C"/>
</dbReference>
<evidence type="ECO:0000259" key="5">
    <source>
        <dbReference type="PROSITE" id="PS50109"/>
    </source>
</evidence>
<evidence type="ECO:0000313" key="10">
    <source>
        <dbReference type="Proteomes" id="UP001597128"/>
    </source>
</evidence>
<evidence type="ECO:0000256" key="3">
    <source>
        <dbReference type="ARBA" id="ARBA00022553"/>
    </source>
</evidence>
<organism evidence="9 10">
    <name type="scientific">Methylophilus luteus</name>
    <dbReference type="NCBI Taxonomy" id="640108"/>
    <lineage>
        <taxon>Bacteria</taxon>
        <taxon>Pseudomonadati</taxon>
        <taxon>Pseudomonadota</taxon>
        <taxon>Betaproteobacteria</taxon>
        <taxon>Nitrosomonadales</taxon>
        <taxon>Methylophilaceae</taxon>
        <taxon>Methylophilus</taxon>
    </lineage>
</organism>
<proteinExistence type="predicted"/>
<evidence type="ECO:0000259" key="8">
    <source>
        <dbReference type="PROSITE" id="PS50113"/>
    </source>
</evidence>
<feature type="modified residue" description="4-aspartylphosphate" evidence="4">
    <location>
        <position position="579"/>
    </location>
</feature>